<organism evidence="3 4">
    <name type="scientific">Mycena venus</name>
    <dbReference type="NCBI Taxonomy" id="2733690"/>
    <lineage>
        <taxon>Eukaryota</taxon>
        <taxon>Fungi</taxon>
        <taxon>Dikarya</taxon>
        <taxon>Basidiomycota</taxon>
        <taxon>Agaricomycotina</taxon>
        <taxon>Agaricomycetes</taxon>
        <taxon>Agaricomycetidae</taxon>
        <taxon>Agaricales</taxon>
        <taxon>Marasmiineae</taxon>
        <taxon>Mycenaceae</taxon>
        <taxon>Mycena</taxon>
    </lineage>
</organism>
<comment type="caution">
    <text evidence="3">The sequence shown here is derived from an EMBL/GenBank/DDBJ whole genome shotgun (WGS) entry which is preliminary data.</text>
</comment>
<reference evidence="3" key="1">
    <citation type="submission" date="2020-05" db="EMBL/GenBank/DDBJ databases">
        <title>Mycena genomes resolve the evolution of fungal bioluminescence.</title>
        <authorList>
            <person name="Tsai I.J."/>
        </authorList>
    </citation>
    <scope>NUCLEOTIDE SEQUENCE</scope>
    <source>
        <strain evidence="3">CCC161011</strain>
    </source>
</reference>
<evidence type="ECO:0000256" key="1">
    <source>
        <dbReference type="SAM" id="MobiDB-lite"/>
    </source>
</evidence>
<evidence type="ECO:0000313" key="3">
    <source>
        <dbReference type="EMBL" id="KAF7353044.1"/>
    </source>
</evidence>
<evidence type="ECO:0000259" key="2">
    <source>
        <dbReference type="Pfam" id="PF10180"/>
    </source>
</evidence>
<feature type="compositionally biased region" description="Basic and acidic residues" evidence="1">
    <location>
        <begin position="1"/>
        <end position="23"/>
    </location>
</feature>
<feature type="region of interest" description="Disordered" evidence="1">
    <location>
        <begin position="1"/>
        <end position="81"/>
    </location>
</feature>
<feature type="domain" description="WKF" evidence="2">
    <location>
        <begin position="82"/>
        <end position="142"/>
    </location>
</feature>
<protein>
    <recommendedName>
        <fullName evidence="2">WKF domain-containing protein</fullName>
    </recommendedName>
</protein>
<accession>A0A8H6Y729</accession>
<dbReference type="PANTHER" id="PTHR22306">
    <property type="entry name" value="CHROMOSOME 7 OPEN READING FRAME 50"/>
    <property type="match status" value="1"/>
</dbReference>
<name>A0A8H6Y729_9AGAR</name>
<keyword evidence="4" id="KW-1185">Reference proteome</keyword>
<dbReference type="EMBL" id="JACAZI010000009">
    <property type="protein sequence ID" value="KAF7353044.1"/>
    <property type="molecule type" value="Genomic_DNA"/>
</dbReference>
<dbReference type="Pfam" id="PF10180">
    <property type="entry name" value="WKF"/>
    <property type="match status" value="1"/>
</dbReference>
<gene>
    <name evidence="3" type="ORF">MVEN_01272100</name>
</gene>
<proteinExistence type="predicted"/>
<feature type="compositionally biased region" description="Basic residues" evidence="1">
    <location>
        <begin position="24"/>
        <end position="35"/>
    </location>
</feature>
<dbReference type="Proteomes" id="UP000620124">
    <property type="component" value="Unassembled WGS sequence"/>
</dbReference>
<dbReference type="AlphaFoldDB" id="A0A8H6Y729"/>
<dbReference type="OrthoDB" id="10261563at2759"/>
<sequence length="192" mass="21783">MGEKEPKTRKPGKDSAVSEDKTKVSKPKKEKRKREHAVEDAEESPQLAVEEPQKKKHKKNRTGFPDPEDDPSLSEQASKGRYLFLTRDERSKWKFSKPRQNWLIRNIWSDKIPDTHLALTIQYLSNVKGGVRETLIKDCRSILSESAPQKVASAEVASQPQPAVVEPDQLKHVRARALLDALEKTEAEPPNS</sequence>
<evidence type="ECO:0000313" key="4">
    <source>
        <dbReference type="Proteomes" id="UP000620124"/>
    </source>
</evidence>
<dbReference type="PANTHER" id="PTHR22306:SF2">
    <property type="entry name" value="CHROMOSOME 7 OPEN READING FRAME 50"/>
    <property type="match status" value="1"/>
</dbReference>
<dbReference type="InterPro" id="IPR019327">
    <property type="entry name" value="WKF"/>
</dbReference>